<dbReference type="AlphaFoldDB" id="A0A9W4UB18"/>
<sequence>MTAASISRDSLLIMRSRFRLWKYNDKFSTAQNDSILTSGTSSKVAGVGYQEGKSDMIDGKNYHGMNTTES</sequence>
<accession>A0A9W4UB18</accession>
<organism evidence="1 2">
    <name type="scientific">Periconia digitata</name>
    <dbReference type="NCBI Taxonomy" id="1303443"/>
    <lineage>
        <taxon>Eukaryota</taxon>
        <taxon>Fungi</taxon>
        <taxon>Dikarya</taxon>
        <taxon>Ascomycota</taxon>
        <taxon>Pezizomycotina</taxon>
        <taxon>Dothideomycetes</taxon>
        <taxon>Pleosporomycetidae</taxon>
        <taxon>Pleosporales</taxon>
        <taxon>Massarineae</taxon>
        <taxon>Periconiaceae</taxon>
        <taxon>Periconia</taxon>
    </lineage>
</organism>
<gene>
    <name evidence="1" type="ORF">PDIGIT_LOCUS5652</name>
</gene>
<comment type="caution">
    <text evidence="1">The sequence shown here is derived from an EMBL/GenBank/DDBJ whole genome shotgun (WGS) entry which is preliminary data.</text>
</comment>
<evidence type="ECO:0000313" key="2">
    <source>
        <dbReference type="Proteomes" id="UP001152607"/>
    </source>
</evidence>
<proteinExistence type="predicted"/>
<dbReference type="Proteomes" id="UP001152607">
    <property type="component" value="Unassembled WGS sequence"/>
</dbReference>
<protein>
    <submittedName>
        <fullName evidence="1">Uncharacterized protein</fullName>
    </submittedName>
</protein>
<dbReference type="EMBL" id="CAOQHR010000003">
    <property type="protein sequence ID" value="CAI6332625.1"/>
    <property type="molecule type" value="Genomic_DNA"/>
</dbReference>
<reference evidence="1" key="1">
    <citation type="submission" date="2023-01" db="EMBL/GenBank/DDBJ databases">
        <authorList>
            <person name="Van Ghelder C."/>
            <person name="Rancurel C."/>
        </authorList>
    </citation>
    <scope>NUCLEOTIDE SEQUENCE</scope>
    <source>
        <strain evidence="1">CNCM I-4278</strain>
    </source>
</reference>
<name>A0A9W4UB18_9PLEO</name>
<keyword evidence="2" id="KW-1185">Reference proteome</keyword>
<evidence type="ECO:0000313" key="1">
    <source>
        <dbReference type="EMBL" id="CAI6332625.1"/>
    </source>
</evidence>